<dbReference type="SMART" id="SM01027">
    <property type="entry name" value="Beta-Casp"/>
    <property type="match status" value="1"/>
</dbReference>
<reference evidence="4" key="2">
    <citation type="submission" date="2020-09" db="EMBL/GenBank/DDBJ databases">
        <authorList>
            <person name="Sun Q."/>
            <person name="Kim S."/>
        </authorList>
    </citation>
    <scope>NUCLEOTIDE SEQUENCE</scope>
    <source>
        <strain evidence="4">KCTC 23732</strain>
    </source>
</reference>
<proteinExistence type="predicted"/>
<dbReference type="SUPFAM" id="SSF56281">
    <property type="entry name" value="Metallo-hydrolase/oxidoreductase"/>
    <property type="match status" value="1"/>
</dbReference>
<keyword evidence="1 4" id="KW-0378">Hydrolase</keyword>
<evidence type="ECO:0000259" key="3">
    <source>
        <dbReference type="SMART" id="SM01027"/>
    </source>
</evidence>
<protein>
    <submittedName>
        <fullName evidence="4">MBL fold hydrolase</fullName>
    </submittedName>
</protein>
<dbReference type="Pfam" id="PF07521">
    <property type="entry name" value="RMMBL"/>
    <property type="match status" value="1"/>
</dbReference>
<dbReference type="SMART" id="SM00849">
    <property type="entry name" value="Lactamase_B"/>
    <property type="match status" value="1"/>
</dbReference>
<dbReference type="Proteomes" id="UP000608345">
    <property type="component" value="Unassembled WGS sequence"/>
</dbReference>
<dbReference type="CDD" id="cd16295">
    <property type="entry name" value="TTHA0252-CPSF-like_MBL-fold"/>
    <property type="match status" value="1"/>
</dbReference>
<dbReference type="InterPro" id="IPR001279">
    <property type="entry name" value="Metallo-B-lactamas"/>
</dbReference>
<dbReference type="EMBL" id="BMYS01000002">
    <property type="protein sequence ID" value="GGW77947.1"/>
    <property type="molecule type" value="Genomic_DNA"/>
</dbReference>
<dbReference type="InterPro" id="IPR036866">
    <property type="entry name" value="RibonucZ/Hydroxyglut_hydro"/>
</dbReference>
<dbReference type="PANTHER" id="PTHR11203">
    <property type="entry name" value="CLEAVAGE AND POLYADENYLATION SPECIFICITY FACTOR FAMILY MEMBER"/>
    <property type="match status" value="1"/>
</dbReference>
<feature type="domain" description="Beta-Casp" evidence="3">
    <location>
        <begin position="255"/>
        <end position="380"/>
    </location>
</feature>
<evidence type="ECO:0000313" key="5">
    <source>
        <dbReference type="Proteomes" id="UP000608345"/>
    </source>
</evidence>
<accession>A0A918JGF3</accession>
<keyword evidence="5" id="KW-1185">Reference proteome</keyword>
<gene>
    <name evidence="4" type="ORF">GCM10011450_04740</name>
</gene>
<reference evidence="4" key="1">
    <citation type="journal article" date="2014" name="Int. J. Syst. Evol. Microbiol.">
        <title>Complete genome sequence of Corynebacterium casei LMG S-19264T (=DSM 44701T), isolated from a smear-ripened cheese.</title>
        <authorList>
            <consortium name="US DOE Joint Genome Institute (JGI-PGF)"/>
            <person name="Walter F."/>
            <person name="Albersmeier A."/>
            <person name="Kalinowski J."/>
            <person name="Ruckert C."/>
        </authorList>
    </citation>
    <scope>NUCLEOTIDE SEQUENCE</scope>
    <source>
        <strain evidence="4">KCTC 23732</strain>
    </source>
</reference>
<sequence length="466" mass="51869">MKIKFLGAAGEVTGSCFLVQTGNIQFLVDCGMLQGGREAPIRNRQPFGFDPSELDFVLLTHAHIDHSGMLPKLIKAGYSGYIYATGATADLLDVLLPDSAHIQEVDAERASRKPRSQQGRHYGLTTPIYYMADALQTLNHIKEIEYENIIDLAPGIKCRFQDAGHILGSAIIEIWITEGDNTRKIVFSGDLGQPGRPILRDPVFIEEADILVMESTYGDRPHRTTNSTEEEIVDIFNRTLPKGNIIIPAFAVGRTQEVIYQLLQLARHDKVNNLKVFVDSPMASKATAITMKHMELFDEEAKKMMTWKKIGTELPNLYFTESVEESQMLNKIRSGAIIISASGMCDAGRIKHHLRHNLGRPECAIMITGFQAMGSLGRRLVDGVKRVRIFGEEINVRASIHTIGGLSAHADQPALINWAKGFKKAPIHTYLVHGEANPAEVLAGRLKDELNWNVHIPKREETISFN</sequence>
<dbReference type="Gene3D" id="3.40.50.10890">
    <property type="match status" value="1"/>
</dbReference>
<evidence type="ECO:0000313" key="4">
    <source>
        <dbReference type="EMBL" id="GGW77947.1"/>
    </source>
</evidence>
<evidence type="ECO:0000256" key="1">
    <source>
        <dbReference type="ARBA" id="ARBA00022801"/>
    </source>
</evidence>
<dbReference type="GO" id="GO:0004521">
    <property type="term" value="F:RNA endonuclease activity"/>
    <property type="evidence" value="ECO:0007669"/>
    <property type="project" value="TreeGrafter"/>
</dbReference>
<dbReference type="Pfam" id="PF00753">
    <property type="entry name" value="Lactamase_B"/>
    <property type="match status" value="1"/>
</dbReference>
<name>A0A918JGF3_9BURK</name>
<dbReference type="InterPro" id="IPR022712">
    <property type="entry name" value="Beta_Casp"/>
</dbReference>
<dbReference type="GO" id="GO:0016787">
    <property type="term" value="F:hydrolase activity"/>
    <property type="evidence" value="ECO:0007669"/>
    <property type="project" value="UniProtKB-KW"/>
</dbReference>
<dbReference type="RefSeq" id="WP_189383839.1">
    <property type="nucleotide sequence ID" value="NZ_BAABFY010000057.1"/>
</dbReference>
<dbReference type="Pfam" id="PF10996">
    <property type="entry name" value="Beta-Casp"/>
    <property type="match status" value="1"/>
</dbReference>
<organism evidence="4 5">
    <name type="scientific">Advenella faeciporci</name>
    <dbReference type="NCBI Taxonomy" id="797535"/>
    <lineage>
        <taxon>Bacteria</taxon>
        <taxon>Pseudomonadati</taxon>
        <taxon>Pseudomonadota</taxon>
        <taxon>Betaproteobacteria</taxon>
        <taxon>Burkholderiales</taxon>
        <taxon>Alcaligenaceae</taxon>
    </lineage>
</organism>
<comment type="caution">
    <text evidence="4">The sequence shown here is derived from an EMBL/GenBank/DDBJ whole genome shotgun (WGS) entry which is preliminary data.</text>
</comment>
<evidence type="ECO:0000259" key="2">
    <source>
        <dbReference type="SMART" id="SM00849"/>
    </source>
</evidence>
<dbReference type="Gene3D" id="3.60.15.10">
    <property type="entry name" value="Ribonuclease Z/Hydroxyacylglutathione hydrolase-like"/>
    <property type="match status" value="1"/>
</dbReference>
<dbReference type="AlphaFoldDB" id="A0A918JGF3"/>
<dbReference type="InterPro" id="IPR050698">
    <property type="entry name" value="MBL"/>
</dbReference>
<dbReference type="PANTHER" id="PTHR11203:SF37">
    <property type="entry name" value="INTEGRATOR COMPLEX SUBUNIT 11"/>
    <property type="match status" value="1"/>
</dbReference>
<dbReference type="InterPro" id="IPR011108">
    <property type="entry name" value="RMMBL"/>
</dbReference>
<feature type="domain" description="Metallo-beta-lactamase" evidence="2">
    <location>
        <begin position="13"/>
        <end position="250"/>
    </location>
</feature>